<dbReference type="CDD" id="cd10910">
    <property type="entry name" value="PIN_limkain_b1_N_like"/>
    <property type="match status" value="1"/>
</dbReference>
<sequence>MASNNMASNVVIWDQDTCQIPSGVEASSVSMAIQKVLRNSGFHGKIEIITSFHRSKSSADTLKAIEKSGITYEESKFVDKDAANMVLKLALYKWTKQNRIPANVFMISGDGGFLEEVNTLKHLGYQVHWSYRPDSVNDAISHSIDPKLSWYSLVRGLGFWDLVLSLSSVASS</sequence>
<accession>A0ABM0T2F8</accession>
<evidence type="ECO:0000313" key="3">
    <source>
        <dbReference type="RefSeq" id="XP_010419918.1"/>
    </source>
</evidence>
<gene>
    <name evidence="3" type="primary">LOC104705591</name>
</gene>
<dbReference type="PANTHER" id="PTHR14379">
    <property type="entry name" value="LIMKAIN B LKAP"/>
    <property type="match status" value="1"/>
</dbReference>
<proteinExistence type="predicted"/>
<dbReference type="GeneID" id="104705591"/>
<feature type="domain" description="NYN" evidence="1">
    <location>
        <begin position="11"/>
        <end position="139"/>
    </location>
</feature>
<dbReference type="PANTHER" id="PTHR14379:SF3">
    <property type="entry name" value="MEIOSIS REGULATOR AND MRNA STABILITY FACTOR 1"/>
    <property type="match status" value="1"/>
</dbReference>
<dbReference type="Pfam" id="PF01936">
    <property type="entry name" value="NYN"/>
    <property type="match status" value="1"/>
</dbReference>
<reference evidence="2" key="1">
    <citation type="journal article" date="2014" name="Nat. Commun.">
        <title>The emerging biofuel crop Camelina sativa retains a highly undifferentiated hexaploid genome structure.</title>
        <authorList>
            <person name="Kagale S."/>
            <person name="Koh C."/>
            <person name="Nixon J."/>
            <person name="Bollina V."/>
            <person name="Clarke W.E."/>
            <person name="Tuteja R."/>
            <person name="Spillane C."/>
            <person name="Robinson S.J."/>
            <person name="Links M.G."/>
            <person name="Clarke C."/>
            <person name="Higgins E.E."/>
            <person name="Huebert T."/>
            <person name="Sharpe A.G."/>
            <person name="Parkin I.A."/>
        </authorList>
    </citation>
    <scope>NUCLEOTIDE SEQUENCE [LARGE SCALE GENOMIC DNA]</scope>
    <source>
        <strain evidence="2">cv. DH55</strain>
    </source>
</reference>
<reference evidence="3" key="2">
    <citation type="submission" date="2025-08" db="UniProtKB">
        <authorList>
            <consortium name="RefSeq"/>
        </authorList>
    </citation>
    <scope>IDENTIFICATION</scope>
    <source>
        <tissue evidence="3">Leaf</tissue>
    </source>
</reference>
<dbReference type="InterPro" id="IPR021139">
    <property type="entry name" value="NYN"/>
</dbReference>
<keyword evidence="2" id="KW-1185">Reference proteome</keyword>
<name>A0ABM0T2F8_CAMSA</name>
<protein>
    <submittedName>
        <fullName evidence="3">Uncharacterized protein LOC104705591</fullName>
    </submittedName>
</protein>
<evidence type="ECO:0000259" key="1">
    <source>
        <dbReference type="Pfam" id="PF01936"/>
    </source>
</evidence>
<dbReference type="RefSeq" id="XP_010419918.1">
    <property type="nucleotide sequence ID" value="XM_010421616.2"/>
</dbReference>
<organism evidence="2 3">
    <name type="scientific">Camelina sativa</name>
    <name type="common">False flax</name>
    <name type="synonym">Myagrum sativum</name>
    <dbReference type="NCBI Taxonomy" id="90675"/>
    <lineage>
        <taxon>Eukaryota</taxon>
        <taxon>Viridiplantae</taxon>
        <taxon>Streptophyta</taxon>
        <taxon>Embryophyta</taxon>
        <taxon>Tracheophyta</taxon>
        <taxon>Spermatophyta</taxon>
        <taxon>Magnoliopsida</taxon>
        <taxon>eudicotyledons</taxon>
        <taxon>Gunneridae</taxon>
        <taxon>Pentapetalae</taxon>
        <taxon>rosids</taxon>
        <taxon>malvids</taxon>
        <taxon>Brassicales</taxon>
        <taxon>Brassicaceae</taxon>
        <taxon>Camelineae</taxon>
        <taxon>Camelina</taxon>
    </lineage>
</organism>
<dbReference type="Proteomes" id="UP000694864">
    <property type="component" value="Chromosome 8"/>
</dbReference>
<dbReference type="InterPro" id="IPR024768">
    <property type="entry name" value="Marf1"/>
</dbReference>
<evidence type="ECO:0000313" key="2">
    <source>
        <dbReference type="Proteomes" id="UP000694864"/>
    </source>
</evidence>